<keyword evidence="2" id="KW-1185">Reference proteome</keyword>
<accession>A0ABT2I6B4</accession>
<sequence length="77" mass="8477">MLDDFRGLLKIQSGHRDQTANPQICFVAIHIFRVRAGALKTGIKGRLSNLGGRKMLFDLKCPRSLAVNVGDPEITPC</sequence>
<evidence type="ECO:0000313" key="2">
    <source>
        <dbReference type="Proteomes" id="UP001165583"/>
    </source>
</evidence>
<evidence type="ECO:0000313" key="1">
    <source>
        <dbReference type="EMBL" id="MCT2400354.1"/>
    </source>
</evidence>
<dbReference type="EMBL" id="JANZXA010000007">
    <property type="protein sequence ID" value="MCT2400354.1"/>
    <property type="molecule type" value="Genomic_DNA"/>
</dbReference>
<reference evidence="1" key="1">
    <citation type="submission" date="2022-09" db="EMBL/GenBank/DDBJ databases">
        <title>Novosphingobium sp. Nov., a polycyclic aromatic hydrocarbon-degrading bacterium isolated form mangrove sediments in HongKong.</title>
        <authorList>
            <person name="Hu Z."/>
        </authorList>
    </citation>
    <scope>NUCLEOTIDE SEQUENCE</scope>
    <source>
        <strain evidence="1">HK4-1</strain>
    </source>
</reference>
<name>A0ABT2I6B4_9SPHN</name>
<protein>
    <submittedName>
        <fullName evidence="1">Uncharacterized protein</fullName>
    </submittedName>
</protein>
<dbReference type="RefSeq" id="WP_260046398.1">
    <property type="nucleotide sequence ID" value="NZ_JANZXA010000007.1"/>
</dbReference>
<organism evidence="1 2">
    <name type="scientific">Novosphingobium mangrovi</name>
    <name type="common">ex Huang et al. 2023</name>
    <dbReference type="NCBI Taxonomy" id="2976432"/>
    <lineage>
        <taxon>Bacteria</taxon>
        <taxon>Pseudomonadati</taxon>
        <taxon>Pseudomonadota</taxon>
        <taxon>Alphaproteobacteria</taxon>
        <taxon>Sphingomonadales</taxon>
        <taxon>Sphingomonadaceae</taxon>
        <taxon>Novosphingobium</taxon>
    </lineage>
</organism>
<proteinExistence type="predicted"/>
<dbReference type="Proteomes" id="UP001165583">
    <property type="component" value="Unassembled WGS sequence"/>
</dbReference>
<gene>
    <name evidence="1" type="ORF">NZK81_12390</name>
</gene>
<comment type="caution">
    <text evidence="1">The sequence shown here is derived from an EMBL/GenBank/DDBJ whole genome shotgun (WGS) entry which is preliminary data.</text>
</comment>